<gene>
    <name evidence="2" type="ORF">L211DRAFT_855147</name>
</gene>
<dbReference type="SUPFAM" id="SSF51445">
    <property type="entry name" value="(Trans)glycosidases"/>
    <property type="match status" value="1"/>
</dbReference>
<dbReference type="PANTHER" id="PTHR34154:SF3">
    <property type="entry name" value="ALKALI-SENSITIVE LINKAGE PROTEIN 1"/>
    <property type="match status" value="1"/>
</dbReference>
<dbReference type="Proteomes" id="UP000267821">
    <property type="component" value="Unassembled WGS sequence"/>
</dbReference>
<proteinExistence type="predicted"/>
<reference evidence="2 3" key="1">
    <citation type="journal article" date="2018" name="Nat. Ecol. Evol.">
        <title>Pezizomycetes genomes reveal the molecular basis of ectomycorrhizal truffle lifestyle.</title>
        <authorList>
            <person name="Murat C."/>
            <person name="Payen T."/>
            <person name="Noel B."/>
            <person name="Kuo A."/>
            <person name="Morin E."/>
            <person name="Chen J."/>
            <person name="Kohler A."/>
            <person name="Krizsan K."/>
            <person name="Balestrini R."/>
            <person name="Da Silva C."/>
            <person name="Montanini B."/>
            <person name="Hainaut M."/>
            <person name="Levati E."/>
            <person name="Barry K.W."/>
            <person name="Belfiori B."/>
            <person name="Cichocki N."/>
            <person name="Clum A."/>
            <person name="Dockter R.B."/>
            <person name="Fauchery L."/>
            <person name="Guy J."/>
            <person name="Iotti M."/>
            <person name="Le Tacon F."/>
            <person name="Lindquist E.A."/>
            <person name="Lipzen A."/>
            <person name="Malagnac F."/>
            <person name="Mello A."/>
            <person name="Molinier V."/>
            <person name="Miyauchi S."/>
            <person name="Poulain J."/>
            <person name="Riccioni C."/>
            <person name="Rubini A."/>
            <person name="Sitrit Y."/>
            <person name="Splivallo R."/>
            <person name="Traeger S."/>
            <person name="Wang M."/>
            <person name="Zifcakova L."/>
            <person name="Wipf D."/>
            <person name="Zambonelli A."/>
            <person name="Paolocci F."/>
            <person name="Nowrousian M."/>
            <person name="Ottonello S."/>
            <person name="Baldrian P."/>
            <person name="Spatafora J.W."/>
            <person name="Henrissat B."/>
            <person name="Nagy L.G."/>
            <person name="Aury J.M."/>
            <person name="Wincker P."/>
            <person name="Grigoriev I.V."/>
            <person name="Bonfante P."/>
            <person name="Martin F.M."/>
        </authorList>
    </citation>
    <scope>NUCLEOTIDE SEQUENCE [LARGE SCALE GENOMIC DNA]</scope>
    <source>
        <strain evidence="2 3">ATCC MYA-4762</strain>
    </source>
</reference>
<dbReference type="InParanoid" id="A0A3N4M1V0"/>
<dbReference type="GO" id="GO:0071966">
    <property type="term" value="P:fungal-type cell wall polysaccharide metabolic process"/>
    <property type="evidence" value="ECO:0007669"/>
    <property type="project" value="TreeGrafter"/>
</dbReference>
<dbReference type="STRING" id="1051890.A0A3N4M1V0"/>
<dbReference type="GO" id="GO:0009277">
    <property type="term" value="C:fungal-type cell wall"/>
    <property type="evidence" value="ECO:0007669"/>
    <property type="project" value="TreeGrafter"/>
</dbReference>
<protein>
    <recommendedName>
        <fullName evidence="1">Asl1-like glycosyl hydrolase catalytic domain-containing protein</fullName>
    </recommendedName>
</protein>
<dbReference type="Gene3D" id="3.20.20.80">
    <property type="entry name" value="Glycosidases"/>
    <property type="match status" value="1"/>
</dbReference>
<evidence type="ECO:0000313" key="2">
    <source>
        <dbReference type="EMBL" id="RPB29007.1"/>
    </source>
</evidence>
<keyword evidence="3" id="KW-1185">Reference proteome</keyword>
<dbReference type="PANTHER" id="PTHR34154">
    <property type="entry name" value="ALKALI-SENSITIVE LINKAGE PROTEIN 1"/>
    <property type="match status" value="1"/>
</dbReference>
<dbReference type="AlphaFoldDB" id="A0A3N4M1V0"/>
<feature type="domain" description="Asl1-like glycosyl hydrolase catalytic" evidence="1">
    <location>
        <begin position="58"/>
        <end position="283"/>
    </location>
</feature>
<accession>A0A3N4M1V0</accession>
<sequence length="314" mass="34801">MYDRRLTLVESTAHGIWVPAAAGSKRGLVYIPSKPHPEDDQIWFKTAEDGVKGAPPRGNNTLTWYYSYQSLPSTSLATLKSGSNGGLEFVPMLWGDYDNTFVADVRKLKSQGYIIKYVLGFNEPDMSSEFGGSNITPQKAAERWKKDIQPLKADGIFLGAPAPAGTEEGKAWMNQFFNACTGCTIDFIPLHWYGDFQGLASHLGHYTYMYPNMTFWITELAFAHQDIGSTEDMFKTTMEYLDKLSYVEKYSWFGSFRSDVSNVGPNAAFLTAQGQLTDIGSWYLGGSGSGIQPASSEAWKVDWVGKACIDNLGE</sequence>
<dbReference type="OrthoDB" id="43654at2759"/>
<dbReference type="InterPro" id="IPR053183">
    <property type="entry name" value="ASL1"/>
</dbReference>
<dbReference type="EMBL" id="ML121528">
    <property type="protein sequence ID" value="RPB29007.1"/>
    <property type="molecule type" value="Genomic_DNA"/>
</dbReference>
<evidence type="ECO:0000259" key="1">
    <source>
        <dbReference type="Pfam" id="PF11790"/>
    </source>
</evidence>
<dbReference type="InterPro" id="IPR024655">
    <property type="entry name" value="Asl1_glyco_hydro_catalytic"/>
</dbReference>
<evidence type="ECO:0000313" key="3">
    <source>
        <dbReference type="Proteomes" id="UP000267821"/>
    </source>
</evidence>
<name>A0A3N4M1V0_9PEZI</name>
<dbReference type="Pfam" id="PF11790">
    <property type="entry name" value="Glyco_hydro_cc"/>
    <property type="match status" value="1"/>
</dbReference>
<dbReference type="InterPro" id="IPR017853">
    <property type="entry name" value="GH"/>
</dbReference>
<organism evidence="2 3">
    <name type="scientific">Terfezia boudieri ATCC MYA-4762</name>
    <dbReference type="NCBI Taxonomy" id="1051890"/>
    <lineage>
        <taxon>Eukaryota</taxon>
        <taxon>Fungi</taxon>
        <taxon>Dikarya</taxon>
        <taxon>Ascomycota</taxon>
        <taxon>Pezizomycotina</taxon>
        <taxon>Pezizomycetes</taxon>
        <taxon>Pezizales</taxon>
        <taxon>Pezizaceae</taxon>
        <taxon>Terfezia</taxon>
    </lineage>
</organism>